<dbReference type="GO" id="GO:0019287">
    <property type="term" value="P:isopentenyl diphosphate biosynthetic process, mevalonate pathway"/>
    <property type="evidence" value="ECO:0007669"/>
    <property type="project" value="UniProtKB-UniPathway"/>
</dbReference>
<evidence type="ECO:0000256" key="3">
    <source>
        <dbReference type="ARBA" id="ARBA00022741"/>
    </source>
</evidence>
<proteinExistence type="predicted"/>
<evidence type="ECO:0000256" key="4">
    <source>
        <dbReference type="ARBA" id="ARBA00022777"/>
    </source>
</evidence>
<keyword evidence="7" id="KW-1185">Reference proteome</keyword>
<organism evidence="6 7">
    <name type="scientific">Arachis hypogaea</name>
    <name type="common">Peanut</name>
    <dbReference type="NCBI Taxonomy" id="3818"/>
    <lineage>
        <taxon>Eukaryota</taxon>
        <taxon>Viridiplantae</taxon>
        <taxon>Streptophyta</taxon>
        <taxon>Embryophyta</taxon>
        <taxon>Tracheophyta</taxon>
        <taxon>Spermatophyta</taxon>
        <taxon>Magnoliopsida</taxon>
        <taxon>eudicotyledons</taxon>
        <taxon>Gunneridae</taxon>
        <taxon>Pentapetalae</taxon>
        <taxon>rosids</taxon>
        <taxon>fabids</taxon>
        <taxon>Fabales</taxon>
        <taxon>Fabaceae</taxon>
        <taxon>Papilionoideae</taxon>
        <taxon>50 kb inversion clade</taxon>
        <taxon>dalbergioids sensu lato</taxon>
        <taxon>Dalbergieae</taxon>
        <taxon>Pterocarpus clade</taxon>
        <taxon>Arachis</taxon>
    </lineage>
</organism>
<dbReference type="UniPathway" id="UPA00057"/>
<dbReference type="GO" id="GO:0005777">
    <property type="term" value="C:peroxisome"/>
    <property type="evidence" value="ECO:0007669"/>
    <property type="project" value="TreeGrafter"/>
</dbReference>
<dbReference type="AlphaFoldDB" id="A0A445B658"/>
<evidence type="ECO:0000313" key="7">
    <source>
        <dbReference type="Proteomes" id="UP000289738"/>
    </source>
</evidence>
<name>A0A445B658_ARAHY</name>
<dbReference type="PANTHER" id="PTHR31814:SF2">
    <property type="entry name" value="PHOSPHOMEVALONATE KINASE"/>
    <property type="match status" value="1"/>
</dbReference>
<protein>
    <submittedName>
        <fullName evidence="6">Uncharacterized protein</fullName>
    </submittedName>
</protein>
<dbReference type="Proteomes" id="UP000289738">
    <property type="component" value="Chromosome A10"/>
</dbReference>
<evidence type="ECO:0000256" key="1">
    <source>
        <dbReference type="ARBA" id="ARBA00005092"/>
    </source>
</evidence>
<keyword evidence="4" id="KW-0418">Kinase</keyword>
<reference evidence="6 7" key="1">
    <citation type="submission" date="2019-01" db="EMBL/GenBank/DDBJ databases">
        <title>Sequencing of cultivated peanut Arachis hypogaea provides insights into genome evolution and oil improvement.</title>
        <authorList>
            <person name="Chen X."/>
        </authorList>
    </citation>
    <scope>NUCLEOTIDE SEQUENCE [LARGE SCALE GENOMIC DNA]</scope>
    <source>
        <strain evidence="7">cv. Fuhuasheng</strain>
        <tissue evidence="6">Leaves</tissue>
    </source>
</reference>
<evidence type="ECO:0000256" key="5">
    <source>
        <dbReference type="ARBA" id="ARBA00022840"/>
    </source>
</evidence>
<dbReference type="EMBL" id="SDMP01000010">
    <property type="protein sequence ID" value="RYR34148.1"/>
    <property type="molecule type" value="Genomic_DNA"/>
</dbReference>
<comment type="caution">
    <text evidence="6">The sequence shown here is derived from an EMBL/GenBank/DDBJ whole genome shotgun (WGS) entry which is preliminary data.</text>
</comment>
<dbReference type="GO" id="GO:0010142">
    <property type="term" value="P:farnesyl diphosphate biosynthetic process, mevalonate pathway"/>
    <property type="evidence" value="ECO:0007669"/>
    <property type="project" value="TreeGrafter"/>
</dbReference>
<gene>
    <name evidence="6" type="ORF">Ahy_A10g048878</name>
</gene>
<keyword evidence="5" id="KW-0067">ATP-binding</keyword>
<dbReference type="GO" id="GO:0004631">
    <property type="term" value="F:phosphomevalonate kinase activity"/>
    <property type="evidence" value="ECO:0007669"/>
    <property type="project" value="TreeGrafter"/>
</dbReference>
<dbReference type="STRING" id="3818.A0A445B658"/>
<dbReference type="PANTHER" id="PTHR31814">
    <property type="match status" value="1"/>
</dbReference>
<sequence>MKTTPAPIPTSQIPPLSFLSEKLAATISLRSHRHSSLPRTDGGCGVACGTLKALFGGSSNAARSHHRFLIVPPFAAVVRRSPTLLSSHRSRSSFPLFELFLSLPTVPTPPPPHFPSSLAAMDRVQKKLCLGLDEAAGVPIEPESQTKLLDATLNLEGVLLARVPGAGEFDAVFAVTLGDSRSHVTKIRSLLNVI</sequence>
<dbReference type="GO" id="GO:0005524">
    <property type="term" value="F:ATP binding"/>
    <property type="evidence" value="ECO:0007669"/>
    <property type="project" value="UniProtKB-KW"/>
</dbReference>
<keyword evidence="3" id="KW-0547">Nucleotide-binding</keyword>
<comment type="pathway">
    <text evidence="1">Isoprenoid biosynthesis; isopentenyl diphosphate biosynthesis via mevalonate pathway.</text>
</comment>
<accession>A0A445B658</accession>
<dbReference type="InterPro" id="IPR035102">
    <property type="entry name" value="Phosphomevalonate_kinase"/>
</dbReference>
<evidence type="ECO:0000313" key="6">
    <source>
        <dbReference type="EMBL" id="RYR34148.1"/>
    </source>
</evidence>
<evidence type="ECO:0000256" key="2">
    <source>
        <dbReference type="ARBA" id="ARBA00022679"/>
    </source>
</evidence>
<keyword evidence="2" id="KW-0808">Transferase</keyword>